<dbReference type="OrthoDB" id="28322at2759"/>
<dbReference type="PANTHER" id="PTHR12630">
    <property type="entry name" value="N-LINKED OLIGOSACCHARIDE PROCESSING"/>
    <property type="match status" value="1"/>
</dbReference>
<dbReference type="Gene3D" id="4.10.400.10">
    <property type="entry name" value="Low-density Lipoprotein Receptor"/>
    <property type="match status" value="1"/>
</dbReference>
<dbReference type="InterPro" id="IPR028146">
    <property type="entry name" value="PRKCSH_N"/>
</dbReference>
<feature type="domain" description="Glucosidase II beta subunit N-terminal" evidence="3">
    <location>
        <begin position="46"/>
        <end position="147"/>
    </location>
</feature>
<keyword evidence="1" id="KW-1015">Disulfide bond</keyword>
<dbReference type="Pfam" id="PF12999">
    <property type="entry name" value="PRKCSH-like"/>
    <property type="match status" value="1"/>
</dbReference>
<dbReference type="InterPro" id="IPR036055">
    <property type="entry name" value="LDL_receptor-like_sf"/>
</dbReference>
<dbReference type="GO" id="GO:0006491">
    <property type="term" value="P:N-glycan processing"/>
    <property type="evidence" value="ECO:0007669"/>
    <property type="project" value="TreeGrafter"/>
</dbReference>
<keyword evidence="2" id="KW-0472">Membrane</keyword>
<feature type="transmembrane region" description="Helical" evidence="2">
    <location>
        <begin position="14"/>
        <end position="37"/>
    </location>
</feature>
<evidence type="ECO:0000256" key="2">
    <source>
        <dbReference type="SAM" id="Phobius"/>
    </source>
</evidence>
<comment type="caution">
    <text evidence="4">The sequence shown here is derived from an EMBL/GenBank/DDBJ whole genome shotgun (WGS) entry which is preliminary data.</text>
</comment>
<name>A0A9P0KH34_ACAOB</name>
<dbReference type="InterPro" id="IPR039794">
    <property type="entry name" value="Gtb1-like"/>
</dbReference>
<reference evidence="4" key="1">
    <citation type="submission" date="2022-03" db="EMBL/GenBank/DDBJ databases">
        <authorList>
            <person name="Sayadi A."/>
        </authorList>
    </citation>
    <scope>NUCLEOTIDE SEQUENCE</scope>
</reference>
<keyword evidence="2" id="KW-1133">Transmembrane helix</keyword>
<organism evidence="4 5">
    <name type="scientific">Acanthoscelides obtectus</name>
    <name type="common">Bean weevil</name>
    <name type="synonym">Bruchus obtectus</name>
    <dbReference type="NCBI Taxonomy" id="200917"/>
    <lineage>
        <taxon>Eukaryota</taxon>
        <taxon>Metazoa</taxon>
        <taxon>Ecdysozoa</taxon>
        <taxon>Arthropoda</taxon>
        <taxon>Hexapoda</taxon>
        <taxon>Insecta</taxon>
        <taxon>Pterygota</taxon>
        <taxon>Neoptera</taxon>
        <taxon>Endopterygota</taxon>
        <taxon>Coleoptera</taxon>
        <taxon>Polyphaga</taxon>
        <taxon>Cucujiformia</taxon>
        <taxon>Chrysomeloidea</taxon>
        <taxon>Chrysomelidae</taxon>
        <taxon>Bruchinae</taxon>
        <taxon>Bruchini</taxon>
        <taxon>Acanthoscelides</taxon>
    </lineage>
</organism>
<dbReference type="SUPFAM" id="SSF57424">
    <property type="entry name" value="LDL receptor-like module"/>
    <property type="match status" value="1"/>
</dbReference>
<proteinExistence type="predicted"/>
<gene>
    <name evidence="4" type="ORF">ACAOBT_LOCUS9029</name>
</gene>
<keyword evidence="2" id="KW-0812">Transmembrane</keyword>
<protein>
    <recommendedName>
        <fullName evidence="3">Glucosidase II beta subunit N-terminal domain-containing protein</fullName>
    </recommendedName>
</protein>
<evidence type="ECO:0000313" key="5">
    <source>
        <dbReference type="Proteomes" id="UP001152888"/>
    </source>
</evidence>
<evidence type="ECO:0000313" key="4">
    <source>
        <dbReference type="EMBL" id="CAH1970643.1"/>
    </source>
</evidence>
<dbReference type="Proteomes" id="UP001152888">
    <property type="component" value="Unassembled WGS sequence"/>
</dbReference>
<dbReference type="AlphaFoldDB" id="A0A9P0KH34"/>
<sequence length="179" mass="20762">MIWKQFISFTRRRITFFIIPSLLFSLVFILYQVHIFIQLSKEQNEIKLQYRVQTRSDLPKGIHVEQASFYTPDHRGQFLCVHSQEVIPFTKVNDDYCDCLDGTDEPGTNACPNGLFYCGVTANGFPTHVKSPKVNDGICDCCDGSDEWDNNQVLKDQIPHSSKHHDFLFHRYPPCKRLC</sequence>
<dbReference type="GO" id="GO:0017177">
    <property type="term" value="C:glucosidase II complex"/>
    <property type="evidence" value="ECO:0007669"/>
    <property type="project" value="TreeGrafter"/>
</dbReference>
<evidence type="ECO:0000256" key="1">
    <source>
        <dbReference type="ARBA" id="ARBA00023157"/>
    </source>
</evidence>
<dbReference type="PANTHER" id="PTHR12630:SF1">
    <property type="entry name" value="GLUCOSIDASE 2 SUBUNIT BETA"/>
    <property type="match status" value="1"/>
</dbReference>
<keyword evidence="5" id="KW-1185">Reference proteome</keyword>
<evidence type="ECO:0000259" key="3">
    <source>
        <dbReference type="Pfam" id="PF12999"/>
    </source>
</evidence>
<accession>A0A9P0KH34</accession>
<dbReference type="EMBL" id="CAKOFQ010006776">
    <property type="protein sequence ID" value="CAH1970643.1"/>
    <property type="molecule type" value="Genomic_DNA"/>
</dbReference>